<proteinExistence type="predicted"/>
<sequence length="103" mass="11357">MKSGTTLWDAAHRHGFTLCNIPLISTRLGSSVTRNTTPDLTFVRNVSQYTWQSVPHTFGSDHSIVDLTISGITNTQLGVARLTDWKAFRDTLEATPPVNSDLV</sequence>
<name>A0A9J6FYY2_HAELO</name>
<dbReference type="OrthoDB" id="10416082at2759"/>
<dbReference type="Proteomes" id="UP000821853">
    <property type="component" value="Chromosome 3"/>
</dbReference>
<comment type="caution">
    <text evidence="1">The sequence shown here is derived from an EMBL/GenBank/DDBJ whole genome shotgun (WGS) entry which is preliminary data.</text>
</comment>
<organism evidence="1 2">
    <name type="scientific">Haemaphysalis longicornis</name>
    <name type="common">Bush tick</name>
    <dbReference type="NCBI Taxonomy" id="44386"/>
    <lineage>
        <taxon>Eukaryota</taxon>
        <taxon>Metazoa</taxon>
        <taxon>Ecdysozoa</taxon>
        <taxon>Arthropoda</taxon>
        <taxon>Chelicerata</taxon>
        <taxon>Arachnida</taxon>
        <taxon>Acari</taxon>
        <taxon>Parasitiformes</taxon>
        <taxon>Ixodida</taxon>
        <taxon>Ixodoidea</taxon>
        <taxon>Ixodidae</taxon>
        <taxon>Haemaphysalinae</taxon>
        <taxon>Haemaphysalis</taxon>
    </lineage>
</organism>
<dbReference type="InterPro" id="IPR036691">
    <property type="entry name" value="Endo/exonu/phosph_ase_sf"/>
</dbReference>
<evidence type="ECO:0000313" key="2">
    <source>
        <dbReference type="Proteomes" id="UP000821853"/>
    </source>
</evidence>
<evidence type="ECO:0000313" key="1">
    <source>
        <dbReference type="EMBL" id="KAH9371342.1"/>
    </source>
</evidence>
<dbReference type="VEuPathDB" id="VectorBase:HLOH_054412"/>
<gene>
    <name evidence="1" type="ORF">HPB48_022617</name>
</gene>
<dbReference type="EMBL" id="JABSTR010000005">
    <property type="protein sequence ID" value="KAH9371342.1"/>
    <property type="molecule type" value="Genomic_DNA"/>
</dbReference>
<dbReference type="SUPFAM" id="SSF56219">
    <property type="entry name" value="DNase I-like"/>
    <property type="match status" value="1"/>
</dbReference>
<reference evidence="1 2" key="1">
    <citation type="journal article" date="2020" name="Cell">
        <title>Large-Scale Comparative Analyses of Tick Genomes Elucidate Their Genetic Diversity and Vector Capacities.</title>
        <authorList>
            <consortium name="Tick Genome and Microbiome Consortium (TIGMIC)"/>
            <person name="Jia N."/>
            <person name="Wang J."/>
            <person name="Shi W."/>
            <person name="Du L."/>
            <person name="Sun Y."/>
            <person name="Zhan W."/>
            <person name="Jiang J.F."/>
            <person name="Wang Q."/>
            <person name="Zhang B."/>
            <person name="Ji P."/>
            <person name="Bell-Sakyi L."/>
            <person name="Cui X.M."/>
            <person name="Yuan T.T."/>
            <person name="Jiang B.G."/>
            <person name="Yang W.F."/>
            <person name="Lam T.T."/>
            <person name="Chang Q.C."/>
            <person name="Ding S.J."/>
            <person name="Wang X.J."/>
            <person name="Zhu J.G."/>
            <person name="Ruan X.D."/>
            <person name="Zhao L."/>
            <person name="Wei J.T."/>
            <person name="Ye R.Z."/>
            <person name="Que T.C."/>
            <person name="Du C.H."/>
            <person name="Zhou Y.H."/>
            <person name="Cheng J.X."/>
            <person name="Dai P.F."/>
            <person name="Guo W.B."/>
            <person name="Han X.H."/>
            <person name="Huang E.J."/>
            <person name="Li L.F."/>
            <person name="Wei W."/>
            <person name="Gao Y.C."/>
            <person name="Liu J.Z."/>
            <person name="Shao H.Z."/>
            <person name="Wang X."/>
            <person name="Wang C.C."/>
            <person name="Yang T.C."/>
            <person name="Huo Q.B."/>
            <person name="Li W."/>
            <person name="Chen H.Y."/>
            <person name="Chen S.E."/>
            <person name="Zhou L.G."/>
            <person name="Ni X.B."/>
            <person name="Tian J.H."/>
            <person name="Sheng Y."/>
            <person name="Liu T."/>
            <person name="Pan Y.S."/>
            <person name="Xia L.Y."/>
            <person name="Li J."/>
            <person name="Zhao F."/>
            <person name="Cao W.C."/>
        </authorList>
    </citation>
    <scope>NUCLEOTIDE SEQUENCE [LARGE SCALE GENOMIC DNA]</scope>
    <source>
        <strain evidence="1">HaeL-2018</strain>
    </source>
</reference>
<accession>A0A9J6FYY2</accession>
<dbReference type="Gene3D" id="3.60.10.10">
    <property type="entry name" value="Endonuclease/exonuclease/phosphatase"/>
    <property type="match status" value="1"/>
</dbReference>
<protein>
    <submittedName>
        <fullName evidence="1">Uncharacterized protein</fullName>
    </submittedName>
</protein>
<keyword evidence="2" id="KW-1185">Reference proteome</keyword>
<dbReference type="AlphaFoldDB" id="A0A9J6FYY2"/>